<dbReference type="Pfam" id="PF00501">
    <property type="entry name" value="AMP-binding"/>
    <property type="match status" value="1"/>
</dbReference>
<name>A0A4Y8LS09_9BACL</name>
<evidence type="ECO:0000256" key="2">
    <source>
        <dbReference type="ARBA" id="ARBA00022598"/>
    </source>
</evidence>
<dbReference type="FunFam" id="3.30.300.30:FF:000008">
    <property type="entry name" value="2,3-dihydroxybenzoate-AMP ligase"/>
    <property type="match status" value="1"/>
</dbReference>
<dbReference type="RefSeq" id="WP_135153752.1">
    <property type="nucleotide sequence ID" value="NZ_SOMN01000032.1"/>
</dbReference>
<protein>
    <submittedName>
        <fullName evidence="5">Long-chain fatty acid--CoA ligase</fullName>
    </submittedName>
</protein>
<evidence type="ECO:0000256" key="1">
    <source>
        <dbReference type="ARBA" id="ARBA00006432"/>
    </source>
</evidence>
<dbReference type="Proteomes" id="UP000297900">
    <property type="component" value="Unassembled WGS sequence"/>
</dbReference>
<dbReference type="PANTHER" id="PTHR43767:SF9">
    <property type="entry name" value="LONG-CHAIN-FATTY-ACID--COA LIGASE"/>
    <property type="match status" value="1"/>
</dbReference>
<gene>
    <name evidence="5" type="ORF">E2980_18460</name>
</gene>
<dbReference type="InterPro" id="IPR020845">
    <property type="entry name" value="AMP-binding_CS"/>
</dbReference>
<dbReference type="FunFam" id="3.40.50.12780:FF:000003">
    <property type="entry name" value="Long-chain-fatty-acid--CoA ligase FadD"/>
    <property type="match status" value="1"/>
</dbReference>
<sequence>MSERPWLRHYPFQVSPTYEYPKHNIAKVLIDSAREFPNHEAIDFLGKSYSYKELLRQCRKMANALKSLPVAKGERVAIMLPNCPQAVISYYAGLMAGAVIVQTNPIYTERELHTQLVDCGATTLITLDLLMPRVSKAIEGTAVKNVIVTSLSDGLPFPKNILYPIKRRKEYPELKVKYRAADGIMRWSTVLRRGKETEICEEMDSGTELAMIQYTGGTTGKPKGVMLTHANLLANTMQVAVWCYRMEQGKERYLAALPMFHVFGLTVLLNQAVYKAGTLLLVPRFDPKMVLETIRRRKPTVFPGAPTMYIALLNHPLTQEGDLGSVRICVSGAAPLPRDVQEKFERQSGGRLIEGYGLTEASPVSHCNPIWGYRKSGSIGVPLPDTDVRIVGEDSLDPLPVGEIGELVIRGPQVMTGYWNRPEETEAALQDGWLRTGDLGTMDEEGFFTIMDRKKDIILAGGFNVYPREVEEILFEHPAVKEASVLGVPDEYRGETVKAYIVLKEGWQVSEMQLDRWCRDRLAAYKVPKQYEFRESLPLSIIGKVLRRKLRDDP</sequence>
<dbReference type="OrthoDB" id="9757771at2"/>
<dbReference type="EMBL" id="SOMN01000032">
    <property type="protein sequence ID" value="TFE23700.1"/>
    <property type="molecule type" value="Genomic_DNA"/>
</dbReference>
<reference evidence="5 6" key="1">
    <citation type="submission" date="2019-03" db="EMBL/GenBank/DDBJ databases">
        <title>Cohnella endophytica sp. nov., a novel endophytic bacterium isolated from bark of Sonneratia apetala.</title>
        <authorList>
            <person name="Tuo L."/>
        </authorList>
    </citation>
    <scope>NUCLEOTIDE SEQUENCE [LARGE SCALE GENOMIC DNA]</scope>
    <source>
        <strain evidence="5 6">CCTCC AB 208254</strain>
    </source>
</reference>
<evidence type="ECO:0000313" key="5">
    <source>
        <dbReference type="EMBL" id="TFE23700.1"/>
    </source>
</evidence>
<evidence type="ECO:0000259" key="3">
    <source>
        <dbReference type="Pfam" id="PF00501"/>
    </source>
</evidence>
<dbReference type="InterPro" id="IPR025110">
    <property type="entry name" value="AMP-bd_C"/>
</dbReference>
<keyword evidence="2 5" id="KW-0436">Ligase</keyword>
<dbReference type="Gene3D" id="3.30.300.30">
    <property type="match status" value="1"/>
</dbReference>
<feature type="domain" description="AMP-binding enzyme C-terminal" evidence="4">
    <location>
        <begin position="469"/>
        <end position="544"/>
    </location>
</feature>
<dbReference type="Pfam" id="PF13193">
    <property type="entry name" value="AMP-binding_C"/>
    <property type="match status" value="1"/>
</dbReference>
<feature type="domain" description="AMP-dependent synthetase/ligase" evidence="3">
    <location>
        <begin position="31"/>
        <end position="419"/>
    </location>
</feature>
<dbReference type="Gene3D" id="3.40.50.12780">
    <property type="entry name" value="N-terminal domain of ligase-like"/>
    <property type="match status" value="1"/>
</dbReference>
<proteinExistence type="inferred from homology"/>
<keyword evidence="6" id="KW-1185">Reference proteome</keyword>
<dbReference type="PANTHER" id="PTHR43767">
    <property type="entry name" value="LONG-CHAIN-FATTY-ACID--COA LIGASE"/>
    <property type="match status" value="1"/>
</dbReference>
<accession>A0A4Y8LS09</accession>
<dbReference type="GO" id="GO:0016877">
    <property type="term" value="F:ligase activity, forming carbon-sulfur bonds"/>
    <property type="evidence" value="ECO:0007669"/>
    <property type="project" value="UniProtKB-ARBA"/>
</dbReference>
<dbReference type="InterPro" id="IPR042099">
    <property type="entry name" value="ANL_N_sf"/>
</dbReference>
<evidence type="ECO:0000313" key="6">
    <source>
        <dbReference type="Proteomes" id="UP000297900"/>
    </source>
</evidence>
<evidence type="ECO:0000259" key="4">
    <source>
        <dbReference type="Pfam" id="PF13193"/>
    </source>
</evidence>
<dbReference type="InterPro" id="IPR000873">
    <property type="entry name" value="AMP-dep_synth/lig_dom"/>
</dbReference>
<dbReference type="CDD" id="cd05936">
    <property type="entry name" value="FC-FACS_FadD_like"/>
    <property type="match status" value="1"/>
</dbReference>
<dbReference type="InterPro" id="IPR050237">
    <property type="entry name" value="ATP-dep_AMP-bd_enzyme"/>
</dbReference>
<dbReference type="SUPFAM" id="SSF56801">
    <property type="entry name" value="Acetyl-CoA synthetase-like"/>
    <property type="match status" value="1"/>
</dbReference>
<dbReference type="AlphaFoldDB" id="A0A4Y8LS09"/>
<organism evidence="5 6">
    <name type="scientific">Cohnella luojiensis</name>
    <dbReference type="NCBI Taxonomy" id="652876"/>
    <lineage>
        <taxon>Bacteria</taxon>
        <taxon>Bacillati</taxon>
        <taxon>Bacillota</taxon>
        <taxon>Bacilli</taxon>
        <taxon>Bacillales</taxon>
        <taxon>Paenibacillaceae</taxon>
        <taxon>Cohnella</taxon>
    </lineage>
</organism>
<dbReference type="InterPro" id="IPR045851">
    <property type="entry name" value="AMP-bd_C_sf"/>
</dbReference>
<dbReference type="PROSITE" id="PS00455">
    <property type="entry name" value="AMP_BINDING"/>
    <property type="match status" value="1"/>
</dbReference>
<comment type="similarity">
    <text evidence="1">Belongs to the ATP-dependent AMP-binding enzyme family.</text>
</comment>
<comment type="caution">
    <text evidence="5">The sequence shown here is derived from an EMBL/GenBank/DDBJ whole genome shotgun (WGS) entry which is preliminary data.</text>
</comment>